<dbReference type="Gene3D" id="3.40.720.10">
    <property type="entry name" value="Alkaline Phosphatase, subunit A"/>
    <property type="match status" value="1"/>
</dbReference>
<dbReference type="Pfam" id="PF11893">
    <property type="entry name" value="DUF3413"/>
    <property type="match status" value="1"/>
</dbReference>
<feature type="transmembrane region" description="Helical" evidence="1">
    <location>
        <begin position="47"/>
        <end position="80"/>
    </location>
</feature>
<feature type="transmembrane region" description="Helical" evidence="1">
    <location>
        <begin position="92"/>
        <end position="115"/>
    </location>
</feature>
<evidence type="ECO:0000313" key="3">
    <source>
        <dbReference type="EMBL" id="MBW7570228.1"/>
    </source>
</evidence>
<sequence>MFKKFNPLLKEQVLRSSTWGHHFIFLNGLLAIFIGLVYLYAAPKTDGFIPFIYLVVTWLGQLSFLAFLLFLIIFFPLTFIGSFRWYRIISTVLAIIMHVLLLVDAKLFLTIKAHLSWTVCSLMLRDLDFNTGLNFNFMYIAIFILIGLEYLFVKLSNRELYKSEDRNNHFPTVVMIIVSACFIASHGIFIWADANNYEKVTNMRSLFPAHYPMTAKSFLSNHGWIDENDRKIVLSNSSFKYPLDTIAQADPVKKNNTIMIFINGMSYSDLSQDVTPNLMESKRQYTSFENHFLPYESLEDNIFAASFGLPIQYKTRFTSHDVEPVTVDYMQKLEYIIRIFSTKPSSNTQNNIAKTLGINENRFSFKNSDAEIFENALSFIENLKPEQSYVVNINSDTLTSTELNSKQRQEKLSAIDKAFGDFIHTLNEKNLLNDAMVIITSSKANPSAVNPHATYSMSAQHVPMILMLPDNGLRGVSFFNISSHFDLVPTFAIEILGIQTPCSNYAIGNSLLKLPQRDFIISSKGASLLMILKNKVVVYRKNGKAYIDNNGQKQDTKPNLETLIRAMREINRFNG</sequence>
<evidence type="ECO:0000256" key="1">
    <source>
        <dbReference type="SAM" id="Phobius"/>
    </source>
</evidence>
<keyword evidence="1" id="KW-1133">Transmembrane helix</keyword>
<dbReference type="InterPro" id="IPR017850">
    <property type="entry name" value="Alkaline_phosphatase_core_sf"/>
</dbReference>
<evidence type="ECO:0000313" key="4">
    <source>
        <dbReference type="Proteomes" id="UP000731465"/>
    </source>
</evidence>
<dbReference type="RefSeq" id="WP_219937449.1">
    <property type="nucleotide sequence ID" value="NZ_JAGFNY010000012.1"/>
</dbReference>
<proteinExistence type="predicted"/>
<gene>
    <name evidence="3" type="ORF">J5V48_04895</name>
</gene>
<keyword evidence="4" id="KW-1185">Reference proteome</keyword>
<evidence type="ECO:0000259" key="2">
    <source>
        <dbReference type="Pfam" id="PF11893"/>
    </source>
</evidence>
<dbReference type="EMBL" id="JAGFNY010000012">
    <property type="protein sequence ID" value="MBW7570228.1"/>
    <property type="molecule type" value="Genomic_DNA"/>
</dbReference>
<feature type="domain" description="Inner membrane protein YejM N-terminal" evidence="2">
    <location>
        <begin position="10"/>
        <end position="244"/>
    </location>
</feature>
<feature type="transmembrane region" description="Helical" evidence="1">
    <location>
        <begin position="135"/>
        <end position="153"/>
    </location>
</feature>
<dbReference type="PIRSF" id="PIRSF004950">
    <property type="entry name" value="Mmb_sulf_HI0842"/>
    <property type="match status" value="1"/>
</dbReference>
<protein>
    <submittedName>
        <fullName evidence="3">DUF3413 domain-containing protein</fullName>
    </submittedName>
</protein>
<accession>A0ABS7DG30</accession>
<dbReference type="SUPFAM" id="SSF53649">
    <property type="entry name" value="Alkaline phosphatase-like"/>
    <property type="match status" value="1"/>
</dbReference>
<reference evidence="3 4" key="1">
    <citation type="submission" date="2021-03" db="EMBL/GenBank/DDBJ databases">
        <title>Succinivibrio sp. nov. isolated from feces of cow.</title>
        <authorList>
            <person name="Choi J.-Y."/>
        </authorList>
    </citation>
    <scope>NUCLEOTIDE SEQUENCE [LARGE SCALE GENOMIC DNA]</scope>
    <source>
        <strain evidence="3 4">AGMB01872</strain>
    </source>
</reference>
<feature type="transmembrane region" description="Helical" evidence="1">
    <location>
        <begin position="21"/>
        <end position="41"/>
    </location>
</feature>
<name>A0ABS7DG30_9GAMM</name>
<dbReference type="InterPro" id="IPR012159">
    <property type="entry name" value="YejM-like"/>
</dbReference>
<dbReference type="InterPro" id="IPR024588">
    <property type="entry name" value="YejM_N"/>
</dbReference>
<dbReference type="Proteomes" id="UP000731465">
    <property type="component" value="Unassembled WGS sequence"/>
</dbReference>
<keyword evidence="1" id="KW-0812">Transmembrane</keyword>
<feature type="transmembrane region" description="Helical" evidence="1">
    <location>
        <begin position="173"/>
        <end position="192"/>
    </location>
</feature>
<keyword evidence="1" id="KW-0472">Membrane</keyword>
<comment type="caution">
    <text evidence="3">The sequence shown here is derived from an EMBL/GenBank/DDBJ whole genome shotgun (WGS) entry which is preliminary data.</text>
</comment>
<organism evidence="3 4">
    <name type="scientific">Succinivibrio faecicola</name>
    <dbReference type="NCBI Taxonomy" id="2820300"/>
    <lineage>
        <taxon>Bacteria</taxon>
        <taxon>Pseudomonadati</taxon>
        <taxon>Pseudomonadota</taxon>
        <taxon>Gammaproteobacteria</taxon>
        <taxon>Aeromonadales</taxon>
        <taxon>Succinivibrionaceae</taxon>
        <taxon>Succinivibrio</taxon>
    </lineage>
</organism>